<feature type="compositionally biased region" description="Polar residues" evidence="2">
    <location>
        <begin position="940"/>
        <end position="951"/>
    </location>
</feature>
<feature type="region of interest" description="Disordered" evidence="2">
    <location>
        <begin position="240"/>
        <end position="261"/>
    </location>
</feature>
<dbReference type="OrthoDB" id="7490880at2759"/>
<feature type="compositionally biased region" description="Acidic residues" evidence="2">
    <location>
        <begin position="1150"/>
        <end position="1159"/>
    </location>
</feature>
<feature type="compositionally biased region" description="Basic and acidic residues" evidence="2">
    <location>
        <begin position="439"/>
        <end position="448"/>
    </location>
</feature>
<feature type="compositionally biased region" description="Polar residues" evidence="2">
    <location>
        <begin position="633"/>
        <end position="643"/>
    </location>
</feature>
<feature type="region of interest" description="Disordered" evidence="2">
    <location>
        <begin position="296"/>
        <end position="620"/>
    </location>
</feature>
<evidence type="ECO:0000313" key="3">
    <source>
        <dbReference type="EMBL" id="OAD47006.1"/>
    </source>
</evidence>
<feature type="compositionally biased region" description="Polar residues" evidence="2">
    <location>
        <begin position="508"/>
        <end position="519"/>
    </location>
</feature>
<keyword evidence="1" id="KW-0175">Coiled coil</keyword>
<feature type="compositionally biased region" description="Low complexity" evidence="2">
    <location>
        <begin position="549"/>
        <end position="562"/>
    </location>
</feature>
<feature type="compositionally biased region" description="Low complexity" evidence="2">
    <location>
        <begin position="735"/>
        <end position="748"/>
    </location>
</feature>
<evidence type="ECO:0000256" key="1">
    <source>
        <dbReference type="SAM" id="Coils"/>
    </source>
</evidence>
<feature type="compositionally biased region" description="Low complexity" evidence="2">
    <location>
        <begin position="322"/>
        <end position="337"/>
    </location>
</feature>
<feature type="compositionally biased region" description="Acidic residues" evidence="2">
    <location>
        <begin position="930"/>
        <end position="939"/>
    </location>
</feature>
<feature type="compositionally biased region" description="Basic and acidic residues" evidence="2">
    <location>
        <begin position="1256"/>
        <end position="1276"/>
    </location>
</feature>
<feature type="region of interest" description="Disordered" evidence="2">
    <location>
        <begin position="921"/>
        <end position="951"/>
    </location>
</feature>
<feature type="region of interest" description="Disordered" evidence="2">
    <location>
        <begin position="1037"/>
        <end position="1059"/>
    </location>
</feature>
<feature type="region of interest" description="Disordered" evidence="2">
    <location>
        <begin position="633"/>
        <end position="879"/>
    </location>
</feature>
<name>A0A310SBS6_9HYME</name>
<feature type="compositionally biased region" description="Polar residues" evidence="2">
    <location>
        <begin position="384"/>
        <end position="401"/>
    </location>
</feature>
<feature type="region of interest" description="Disordered" evidence="2">
    <location>
        <begin position="129"/>
        <end position="148"/>
    </location>
</feature>
<feature type="region of interest" description="Disordered" evidence="2">
    <location>
        <begin position="1141"/>
        <end position="1161"/>
    </location>
</feature>
<reference evidence="3 4" key="1">
    <citation type="submission" date="2015-07" db="EMBL/GenBank/DDBJ databases">
        <title>The genome of Eufriesea mexicana.</title>
        <authorList>
            <person name="Pan H."/>
            <person name="Kapheim K."/>
        </authorList>
    </citation>
    <scope>NUCLEOTIDE SEQUENCE [LARGE SCALE GENOMIC DNA]</scope>
    <source>
        <strain evidence="3">0111107269</strain>
        <tissue evidence="3">Whole body</tissue>
    </source>
</reference>
<feature type="compositionally biased region" description="Polar residues" evidence="2">
    <location>
        <begin position="470"/>
        <end position="480"/>
    </location>
</feature>
<sequence length="1542" mass="174657">MNIPASNSKNVANVVQKVTPSYQDNAKQNNEIQESSLNQSEISNVLKLKPNIYKKNYKNRNKNVFIDILKENQSETSLKRKISSNNAAQIITESADSATTVNTVLSQAMSIQNPLFLENEQNLSPFPPPKAQSTILEDSTSSVYNSSNESNNSNTIYKILKPRSRLLTHNYKNTKKNLFENVFETDRSSNKIQSSVTAGEILEHSLKLSKISKAAADTMDENQDEHIKKIKVLSTSKVDERKVSEDSITSNEESDINRDHSAVQRVKSKFLTRLRKNQKKNPFQDIFEENNNVDTLIASPSDHVSPTSLHSMSKRRDDNVESTSQKSTRSSSKTQKQLVSFAVEGKESTKIQDTPKPQSKRLSNLSKHSSLHSTIVQELKDNENTAQRSIESLSRTQKQSVSSAAETSESTENQSISKRHSKRLRNLSKHSSLHSTSKQKLEDIENKRQRSIRSSSSMQKQSVSPAAKTGESTKIQNTSKRQNKRLSTLSKHSSLHSTIVQELRDIENTPQRNIKSLSRMQKRSVSPAAETGESTKIQNTSKRQNKRLSTLSKHSSLHSTSKQGLENIESTPQRSIRSSNRMQKQSVSPAAETGESTNIQSISKRQSKRLSTLSKHSSLDSTIVQELRDIENTSQRSVESLSRMQKRSVSPAAETGESTNIQSISKRQSKRLSTLSKHSSLDSTIVQELRDIENTPQRSVESLSRMQKRSVSPAAETGESTKIQDTSRPQNKRLSTLSKHSSLHSTSKQELEDIESTPQRSIRSSNLMQKQSVSPAAETVESTKIQSISKRQSKRLSTLSKHSSLDSTIVQELRDIENTPQRSIESSSRMQKQSVSPAAVTGESTENQDISKRQGKSSSKLGKYRFSRPTTEHKGRDVKIMLQRNTKRLNSMQEHSLSPVAKIDEKIKDFSKIRSKSLSKVSKKLSLDSTSEEERDDVESTSQKNTGNSSKVQAQLVAEISDKISIPQKSTRSINRIRKLSASFVTEVDERTETDDISENQIKSSSMASKRSFSRFTNVRDLEGDENSDHHNIRSLSRMQNDETEAPLTKDISNSRKNRSNTLKKCSDLLMKEDMIEGLIEDSTAKQEDNVNKASKQFEGVVKNISSRQNNIFDKARKRTYSFNRSDSELEMEKIVRKSKRQKKVHLNELSEDENDPVENQENTKKIFVTGGFNISKDQLILSSTKKSNASSNKIYGNLNSLNELVEGNDATKKLDNRFASNSSISANKRNRCTFNFETENLSKGKESISISSRNQEIENRSQHTDKDKNNVEKPSRASTSHLSVSKGQKIEENCKEASSKPENLSSVIRTRINTESNASKRQQSIRNFLISDKALSASQLSKNKMKIEEINRELEKMKKLEIAHMKANEKKYERKRAMLQKNIKEAGKGKNSTSQKQGLTKPAKPIHKAFLVNGQVYKVRRLPRPQHWVTDQLYNYLWERMKPKYKLETKAISEKFIHQLSNITTFISKSKSYLHYKSELVMLMKEMARLGIIRTRNDFYHFCHNFFPYSLRIKTVPMLLPGNKSNIPYDANKLHEPFFDS</sequence>
<feature type="compositionally biased region" description="Polar residues" evidence="2">
    <location>
        <begin position="568"/>
        <end position="620"/>
    </location>
</feature>
<feature type="compositionally biased region" description="Polar residues" evidence="2">
    <location>
        <begin position="818"/>
        <end position="848"/>
    </location>
</feature>
<feature type="compositionally biased region" description="Low complexity" evidence="2">
    <location>
        <begin position="360"/>
        <end position="373"/>
    </location>
</feature>
<organism evidence="3 4">
    <name type="scientific">Eufriesea mexicana</name>
    <dbReference type="NCBI Taxonomy" id="516756"/>
    <lineage>
        <taxon>Eukaryota</taxon>
        <taxon>Metazoa</taxon>
        <taxon>Ecdysozoa</taxon>
        <taxon>Arthropoda</taxon>
        <taxon>Hexapoda</taxon>
        <taxon>Insecta</taxon>
        <taxon>Pterygota</taxon>
        <taxon>Neoptera</taxon>
        <taxon>Endopterygota</taxon>
        <taxon>Hymenoptera</taxon>
        <taxon>Apocrita</taxon>
        <taxon>Aculeata</taxon>
        <taxon>Apoidea</taxon>
        <taxon>Anthophila</taxon>
        <taxon>Apidae</taxon>
        <taxon>Eufriesea</taxon>
    </lineage>
</organism>
<feature type="coiled-coil region" evidence="1">
    <location>
        <begin position="1338"/>
        <end position="1383"/>
    </location>
</feature>
<feature type="compositionally biased region" description="Polar residues" evidence="2">
    <location>
        <begin position="532"/>
        <end position="542"/>
    </location>
</feature>
<evidence type="ECO:0000313" key="4">
    <source>
        <dbReference type="Proteomes" id="UP000250275"/>
    </source>
</evidence>
<feature type="compositionally biased region" description="Low complexity" evidence="2">
    <location>
        <begin position="452"/>
        <end position="464"/>
    </location>
</feature>
<feature type="region of interest" description="Disordered" evidence="2">
    <location>
        <begin position="1244"/>
        <end position="1308"/>
    </location>
</feature>
<feature type="compositionally biased region" description="Polar residues" evidence="2">
    <location>
        <begin position="1277"/>
        <end position="1287"/>
    </location>
</feature>
<feature type="compositionally biased region" description="Polar residues" evidence="2">
    <location>
        <begin position="656"/>
        <end position="686"/>
    </location>
</feature>
<evidence type="ECO:0000256" key="2">
    <source>
        <dbReference type="SAM" id="MobiDB-lite"/>
    </source>
</evidence>
<accession>A0A310SBS6</accession>
<feature type="compositionally biased region" description="Polar residues" evidence="2">
    <location>
        <begin position="694"/>
        <end position="705"/>
    </location>
</feature>
<feature type="compositionally biased region" description="Low complexity" evidence="2">
    <location>
        <begin position="402"/>
        <end position="412"/>
    </location>
</feature>
<feature type="compositionally biased region" description="Polar residues" evidence="2">
    <location>
        <begin position="756"/>
        <end position="810"/>
    </location>
</feature>
<proteinExistence type="predicted"/>
<feature type="compositionally biased region" description="Low complexity" evidence="2">
    <location>
        <begin position="486"/>
        <end position="498"/>
    </location>
</feature>
<feature type="compositionally biased region" description="Polar residues" evidence="2">
    <location>
        <begin position="302"/>
        <end position="311"/>
    </location>
</feature>
<feature type="compositionally biased region" description="Low complexity" evidence="2">
    <location>
        <begin position="139"/>
        <end position="148"/>
    </location>
</feature>
<keyword evidence="4" id="KW-1185">Reference proteome</keyword>
<feature type="compositionally biased region" description="Basic and acidic residues" evidence="2">
    <location>
        <begin position="870"/>
        <end position="879"/>
    </location>
</feature>
<dbReference type="Proteomes" id="UP000250275">
    <property type="component" value="Unassembled WGS sequence"/>
</dbReference>
<feature type="compositionally biased region" description="Basic and acidic residues" evidence="2">
    <location>
        <begin position="1289"/>
        <end position="1300"/>
    </location>
</feature>
<feature type="compositionally biased region" description="Polar residues" evidence="2">
    <location>
        <begin position="718"/>
        <end position="734"/>
    </location>
</feature>
<gene>
    <name evidence="3" type="ORF">WN48_05768</name>
</gene>
<feature type="compositionally biased region" description="Basic residues" evidence="2">
    <location>
        <begin position="417"/>
        <end position="432"/>
    </location>
</feature>
<dbReference type="EMBL" id="KQ794714">
    <property type="protein sequence ID" value="OAD47006.1"/>
    <property type="molecule type" value="Genomic_DNA"/>
</dbReference>
<protein>
    <submittedName>
        <fullName evidence="3">Uncharacterized protein</fullName>
    </submittedName>
</protein>